<organism evidence="2 3">
    <name type="scientific">Allokutzneria oryzae</name>
    <dbReference type="NCBI Taxonomy" id="1378989"/>
    <lineage>
        <taxon>Bacteria</taxon>
        <taxon>Bacillati</taxon>
        <taxon>Actinomycetota</taxon>
        <taxon>Actinomycetes</taxon>
        <taxon>Pseudonocardiales</taxon>
        <taxon>Pseudonocardiaceae</taxon>
        <taxon>Allokutzneria</taxon>
    </lineage>
</organism>
<evidence type="ECO:0000256" key="1">
    <source>
        <dbReference type="SAM" id="MobiDB-lite"/>
    </source>
</evidence>
<comment type="caution">
    <text evidence="2">The sequence shown here is derived from an EMBL/GenBank/DDBJ whole genome shotgun (WGS) entry which is preliminary data.</text>
</comment>
<sequence>MAVKPFGDPSRLKQITRDDRAPGQQVPGARGPFGEPVGSPPPTRPITCLEVQAESAAPRRTMEM</sequence>
<keyword evidence="3" id="KW-1185">Reference proteome</keyword>
<feature type="region of interest" description="Disordered" evidence="1">
    <location>
        <begin position="1"/>
        <end position="64"/>
    </location>
</feature>
<evidence type="ECO:0000313" key="3">
    <source>
        <dbReference type="Proteomes" id="UP001589693"/>
    </source>
</evidence>
<accession>A0ABV5ZTR2</accession>
<dbReference type="RefSeq" id="WP_377851701.1">
    <property type="nucleotide sequence ID" value="NZ_JBHLZU010000009.1"/>
</dbReference>
<reference evidence="2 3" key="1">
    <citation type="submission" date="2024-09" db="EMBL/GenBank/DDBJ databases">
        <authorList>
            <person name="Sun Q."/>
            <person name="Mori K."/>
        </authorList>
    </citation>
    <scope>NUCLEOTIDE SEQUENCE [LARGE SCALE GENOMIC DNA]</scope>
    <source>
        <strain evidence="2 3">TBRC 7907</strain>
    </source>
</reference>
<dbReference type="EMBL" id="JBHLZU010000009">
    <property type="protein sequence ID" value="MFB9904277.1"/>
    <property type="molecule type" value="Genomic_DNA"/>
</dbReference>
<evidence type="ECO:0000313" key="2">
    <source>
        <dbReference type="EMBL" id="MFB9904277.1"/>
    </source>
</evidence>
<name>A0ABV5ZTR2_9PSEU</name>
<dbReference type="Proteomes" id="UP001589693">
    <property type="component" value="Unassembled WGS sequence"/>
</dbReference>
<gene>
    <name evidence="2" type="ORF">ACFFQA_10040</name>
</gene>
<proteinExistence type="predicted"/>
<protein>
    <submittedName>
        <fullName evidence="2">Uncharacterized protein</fullName>
    </submittedName>
</protein>